<sequence length="279" mass="33157">MQKTVKIPLKDFQQWMQQLLLDPYQQTGVNPDDLLSNAENAASIEDVICHSEKLTAKQHLAIYQRSYIARLRNCMSQQFSALEYALGEAIFCAFADDYLASKPSYNYNLSFLGAHFAEYLENNRPDANEDVKEDWIDFMIELARFEYAIGVLFDEKAEENYQLATIYTPENELKLVPVFSLFKFQFPVRKYYYDFKNDKNPDLPLQNESYCVVLRHKFKLSIYDLHKEQYDFLCFLKEHKDIASAKELFKIHCKENTVQFEQVWSSWKERWLDAHFFRV</sequence>
<accession>A0A2V4C576</accession>
<evidence type="ECO:0000313" key="2">
    <source>
        <dbReference type="EMBL" id="PXY46491.1"/>
    </source>
</evidence>
<evidence type="ECO:0000313" key="3">
    <source>
        <dbReference type="Proteomes" id="UP000247681"/>
    </source>
</evidence>
<keyword evidence="3" id="KW-1185">Reference proteome</keyword>
<dbReference type="OrthoDB" id="343356at2"/>
<organism evidence="2 3">
    <name type="scientific">Flavobacterium hydrophilum</name>
    <dbReference type="NCBI Taxonomy" id="2211445"/>
    <lineage>
        <taxon>Bacteria</taxon>
        <taxon>Pseudomonadati</taxon>
        <taxon>Bacteroidota</taxon>
        <taxon>Flavobacteriia</taxon>
        <taxon>Flavobacteriales</taxon>
        <taxon>Flavobacteriaceae</taxon>
        <taxon>Flavobacterium</taxon>
    </lineage>
</organism>
<dbReference type="Pfam" id="PF09836">
    <property type="entry name" value="DUF2063"/>
    <property type="match status" value="1"/>
</dbReference>
<reference evidence="2 3" key="1">
    <citation type="submission" date="2018-05" db="EMBL/GenBank/DDBJ databases">
        <title>Flavobacterium sp. strain IMCC34758, incomplete genome.</title>
        <authorList>
            <person name="Joung Y."/>
        </authorList>
    </citation>
    <scope>NUCLEOTIDE SEQUENCE [LARGE SCALE GENOMIC DNA]</scope>
    <source>
        <strain evidence="2 3">IMCC34758</strain>
    </source>
</reference>
<gene>
    <name evidence="2" type="ORF">DMB68_04770</name>
</gene>
<dbReference type="RefSeq" id="WP_110345499.1">
    <property type="nucleotide sequence ID" value="NZ_QJHL01000001.1"/>
</dbReference>
<protein>
    <recommendedName>
        <fullName evidence="1">Putative DNA-binding domain-containing protein</fullName>
    </recommendedName>
</protein>
<feature type="domain" description="Putative DNA-binding" evidence="1">
    <location>
        <begin position="12"/>
        <end position="120"/>
    </location>
</feature>
<dbReference type="Proteomes" id="UP000247681">
    <property type="component" value="Unassembled WGS sequence"/>
</dbReference>
<dbReference type="Gene3D" id="1.10.150.690">
    <property type="entry name" value="DUF2063"/>
    <property type="match status" value="1"/>
</dbReference>
<comment type="caution">
    <text evidence="2">The sequence shown here is derived from an EMBL/GenBank/DDBJ whole genome shotgun (WGS) entry which is preliminary data.</text>
</comment>
<dbReference type="InterPro" id="IPR018640">
    <property type="entry name" value="DUF2063"/>
</dbReference>
<evidence type="ECO:0000259" key="1">
    <source>
        <dbReference type="Pfam" id="PF09836"/>
    </source>
</evidence>
<dbReference type="EMBL" id="QJHL01000001">
    <property type="protein sequence ID" value="PXY46491.1"/>
    <property type="molecule type" value="Genomic_DNA"/>
</dbReference>
<proteinExistence type="predicted"/>
<dbReference type="AlphaFoldDB" id="A0A2V4C576"/>
<dbReference type="InterPro" id="IPR044922">
    <property type="entry name" value="DUF2063_N_sf"/>
</dbReference>
<name>A0A2V4C576_9FLAO</name>